<dbReference type="RefSeq" id="WP_322184848.1">
    <property type="nucleotide sequence ID" value="NZ_JAXLPB010000001.1"/>
</dbReference>
<name>A0ABU5HXF6_9HYPH</name>
<proteinExistence type="predicted"/>
<evidence type="ECO:0000313" key="4">
    <source>
        <dbReference type="EMBL" id="MDY8107651.1"/>
    </source>
</evidence>
<evidence type="ECO:0000256" key="1">
    <source>
        <dbReference type="SAM" id="MobiDB-lite"/>
    </source>
</evidence>
<gene>
    <name evidence="4" type="ORF">U0C82_00620</name>
</gene>
<feature type="region of interest" description="Disordered" evidence="1">
    <location>
        <begin position="190"/>
        <end position="211"/>
    </location>
</feature>
<dbReference type="Proteomes" id="UP001294412">
    <property type="component" value="Unassembled WGS sequence"/>
</dbReference>
<evidence type="ECO:0000259" key="3">
    <source>
        <dbReference type="Pfam" id="PF09832"/>
    </source>
</evidence>
<evidence type="ECO:0000256" key="2">
    <source>
        <dbReference type="SAM" id="SignalP"/>
    </source>
</evidence>
<organism evidence="4 5">
    <name type="scientific">Fulvimarina uroteuthidis</name>
    <dbReference type="NCBI Taxonomy" id="3098149"/>
    <lineage>
        <taxon>Bacteria</taxon>
        <taxon>Pseudomonadati</taxon>
        <taxon>Pseudomonadota</taxon>
        <taxon>Alphaproteobacteria</taxon>
        <taxon>Hyphomicrobiales</taxon>
        <taxon>Aurantimonadaceae</taxon>
        <taxon>Fulvimarina</taxon>
    </lineage>
</organism>
<feature type="domain" description="DUF2059" evidence="3">
    <location>
        <begin position="115"/>
        <end position="172"/>
    </location>
</feature>
<keyword evidence="5" id="KW-1185">Reference proteome</keyword>
<evidence type="ECO:0000313" key="5">
    <source>
        <dbReference type="Proteomes" id="UP001294412"/>
    </source>
</evidence>
<reference evidence="4 5" key="1">
    <citation type="submission" date="2023-12" db="EMBL/GenBank/DDBJ databases">
        <title>Description of Novel Strain Fulvimarina sp. 2208YS6-2-32 isolated from Uroteuthis (Photololigo) edulis.</title>
        <authorList>
            <person name="Park J.-S."/>
        </authorList>
    </citation>
    <scope>NUCLEOTIDE SEQUENCE [LARGE SCALE GENOMIC DNA]</scope>
    <source>
        <strain evidence="4 5">2208YS6-2-32</strain>
    </source>
</reference>
<dbReference type="EMBL" id="JAXLPB010000001">
    <property type="protein sequence ID" value="MDY8107651.1"/>
    <property type="molecule type" value="Genomic_DNA"/>
</dbReference>
<protein>
    <submittedName>
        <fullName evidence="4">DUF2059 domain-containing protein</fullName>
    </submittedName>
</protein>
<feature type="compositionally biased region" description="Low complexity" evidence="1">
    <location>
        <begin position="32"/>
        <end position="50"/>
    </location>
</feature>
<feature type="signal peptide" evidence="2">
    <location>
        <begin position="1"/>
        <end position="27"/>
    </location>
</feature>
<dbReference type="Pfam" id="PF09832">
    <property type="entry name" value="DUF2059"/>
    <property type="match status" value="1"/>
</dbReference>
<sequence length="211" mass="21724">MRKTNFVSTFGALAVSGMVLLAAPALGQDTGAAPAAPAADSTAAAPAAEPVSESHLSAARRAIEAIGATEEFDTILLTAATQTKAEFIPNNPDLQTEISNMVDDKAIALAPRRAALETEVARVYAGLFSEAELNEIADFYSTEAGKKLLTEGPKAARESLGAANVWTNGILRDLRQASLEGMNEIYQANAPAAEDGAAPAAPAEDTGATPQ</sequence>
<comment type="caution">
    <text evidence="4">The sequence shown here is derived from an EMBL/GenBank/DDBJ whole genome shotgun (WGS) entry which is preliminary data.</text>
</comment>
<feature type="region of interest" description="Disordered" evidence="1">
    <location>
        <begin position="31"/>
        <end position="51"/>
    </location>
</feature>
<accession>A0ABU5HXF6</accession>
<dbReference type="InterPro" id="IPR018637">
    <property type="entry name" value="DUF2059"/>
</dbReference>
<feature type="chain" id="PRO_5047298547" evidence="2">
    <location>
        <begin position="28"/>
        <end position="211"/>
    </location>
</feature>
<keyword evidence="2" id="KW-0732">Signal</keyword>